<dbReference type="Gene3D" id="3.10.129.10">
    <property type="entry name" value="Hotdog Thioesterase"/>
    <property type="match status" value="1"/>
</dbReference>
<dbReference type="InterPro" id="IPR052741">
    <property type="entry name" value="Mitochondrial_HTD2"/>
</dbReference>
<proteinExistence type="predicted"/>
<dbReference type="PANTHER" id="PTHR28152:SF1">
    <property type="entry name" value="HYDROXYACYL-THIOESTER DEHYDRATASE TYPE 2, MITOCHONDRIAL"/>
    <property type="match status" value="1"/>
</dbReference>
<keyword evidence="3" id="KW-1185">Reference proteome</keyword>
<dbReference type="PANTHER" id="PTHR28152">
    <property type="entry name" value="HYDROXYACYL-THIOESTER DEHYDRATASE TYPE 2, MITOCHONDRIAL"/>
    <property type="match status" value="1"/>
</dbReference>
<dbReference type="SUPFAM" id="SSF54637">
    <property type="entry name" value="Thioesterase/thiol ester dehydrase-isomerase"/>
    <property type="match status" value="1"/>
</dbReference>
<sequence length="280" mass="30381">MDLEPADFGIPETTELPLHAEHARKVAAVLDSPLDPQDGDPLPALWHWTFGTPTAPTRDLGPDGHPRIPPGGPAEGLPRRMWAGGRGRVLGTLTLGTTPVRTTSILRADRKQARSGALMVVTVEHRLTLDGATLLIEEQDLVYRAQGAPVPAPEGTHREPAPENGWTEELVRTPVDLFRFSAITFNSHRIHYDHAYATTEEGYPALVVHGPLSALTLAESVRTRTGRELTAFSFRATAPLFVDLPFTLTGSPAAEENTYDLKLVRNDGRPAMTATARTTG</sequence>
<dbReference type="InterPro" id="IPR029069">
    <property type="entry name" value="HotDog_dom_sf"/>
</dbReference>
<evidence type="ECO:0000256" key="1">
    <source>
        <dbReference type="SAM" id="MobiDB-lite"/>
    </source>
</evidence>
<evidence type="ECO:0000313" key="3">
    <source>
        <dbReference type="Proteomes" id="UP001500665"/>
    </source>
</evidence>
<protein>
    <submittedName>
        <fullName evidence="2">Mesaconyl-C(4)-CoA hydratase</fullName>
    </submittedName>
</protein>
<comment type="caution">
    <text evidence="2">The sequence shown here is derived from an EMBL/GenBank/DDBJ whole genome shotgun (WGS) entry which is preliminary data.</text>
</comment>
<gene>
    <name evidence="2" type="ORF">GCM10009550_45930</name>
</gene>
<feature type="region of interest" description="Disordered" evidence="1">
    <location>
        <begin position="60"/>
        <end position="80"/>
    </location>
</feature>
<accession>A0ABN1RIL0</accession>
<name>A0ABN1RIL0_9ACTN</name>
<organism evidence="2 3">
    <name type="scientific">Actinocorallia libanotica</name>
    <dbReference type="NCBI Taxonomy" id="46162"/>
    <lineage>
        <taxon>Bacteria</taxon>
        <taxon>Bacillati</taxon>
        <taxon>Actinomycetota</taxon>
        <taxon>Actinomycetes</taxon>
        <taxon>Streptosporangiales</taxon>
        <taxon>Thermomonosporaceae</taxon>
        <taxon>Actinocorallia</taxon>
    </lineage>
</organism>
<dbReference type="EMBL" id="BAAAHH010000020">
    <property type="protein sequence ID" value="GAA0957964.1"/>
    <property type="molecule type" value="Genomic_DNA"/>
</dbReference>
<dbReference type="RefSeq" id="WP_344242971.1">
    <property type="nucleotide sequence ID" value="NZ_BAAAHH010000020.1"/>
</dbReference>
<evidence type="ECO:0000313" key="2">
    <source>
        <dbReference type="EMBL" id="GAA0957964.1"/>
    </source>
</evidence>
<reference evidence="2 3" key="1">
    <citation type="journal article" date="2019" name="Int. J. Syst. Evol. Microbiol.">
        <title>The Global Catalogue of Microorganisms (GCM) 10K type strain sequencing project: providing services to taxonomists for standard genome sequencing and annotation.</title>
        <authorList>
            <consortium name="The Broad Institute Genomics Platform"/>
            <consortium name="The Broad Institute Genome Sequencing Center for Infectious Disease"/>
            <person name="Wu L."/>
            <person name="Ma J."/>
        </authorList>
    </citation>
    <scope>NUCLEOTIDE SEQUENCE [LARGE SCALE GENOMIC DNA]</scope>
    <source>
        <strain evidence="2 3">JCM 10696</strain>
    </source>
</reference>
<dbReference type="Proteomes" id="UP001500665">
    <property type="component" value="Unassembled WGS sequence"/>
</dbReference>